<feature type="non-terminal residue" evidence="1">
    <location>
        <position position="1"/>
    </location>
</feature>
<protein>
    <submittedName>
        <fullName evidence="1">Uncharacterized protein</fullName>
    </submittedName>
</protein>
<accession>A0A1B6KD50</accession>
<organism evidence="1">
    <name type="scientific">Graphocephala atropunctata</name>
    <dbReference type="NCBI Taxonomy" id="36148"/>
    <lineage>
        <taxon>Eukaryota</taxon>
        <taxon>Metazoa</taxon>
        <taxon>Ecdysozoa</taxon>
        <taxon>Arthropoda</taxon>
        <taxon>Hexapoda</taxon>
        <taxon>Insecta</taxon>
        <taxon>Pterygota</taxon>
        <taxon>Neoptera</taxon>
        <taxon>Paraneoptera</taxon>
        <taxon>Hemiptera</taxon>
        <taxon>Auchenorrhyncha</taxon>
        <taxon>Membracoidea</taxon>
        <taxon>Cicadellidae</taxon>
        <taxon>Cicadellinae</taxon>
        <taxon>Cicadellini</taxon>
        <taxon>Graphocephala</taxon>
    </lineage>
</organism>
<gene>
    <name evidence="1" type="ORF">g.4068</name>
</gene>
<evidence type="ECO:0000313" key="1">
    <source>
        <dbReference type="EMBL" id="JAT09373.1"/>
    </source>
</evidence>
<name>A0A1B6KD50_9HEMI</name>
<dbReference type="EMBL" id="GEBQ01030604">
    <property type="protein sequence ID" value="JAT09373.1"/>
    <property type="molecule type" value="Transcribed_RNA"/>
</dbReference>
<dbReference type="AlphaFoldDB" id="A0A1B6KD50"/>
<sequence length="324" mass="38253">WGFYSHLTIYNTTRLVLKMDQNFPDDPELTETAVQRLVDVKTEDDSEDLTVGLVMPFELVAQHFLFFFEHRTSVYVRCKYEYGHFELEGPEDVIALLRLAAYSDFQTFQIDFNWGNGRKFNWDWLVYELKNAQKLDRAHLYLYKFKSDALKYIPDLKVFQDSSSSWHSQTEENSKPTSPSELFQKLTFANINQDFSVVQVNKEFKAEDKSFPKFIKQSLQRRLNRKQIFSKYVCSNVKFTWFDILACLRYKDVVSYNLKEPTYWEKAIKTVLLAKRNNSTDSIVYTFDTKGRKEDIVVYFNESTFAKGSLITDIQSYLDRLGDS</sequence>
<reference evidence="1" key="1">
    <citation type="submission" date="2015-11" db="EMBL/GenBank/DDBJ databases">
        <title>De novo transcriptome assembly of four potential Pierce s Disease insect vectors from Arizona vineyards.</title>
        <authorList>
            <person name="Tassone E.E."/>
        </authorList>
    </citation>
    <scope>NUCLEOTIDE SEQUENCE</scope>
</reference>
<proteinExistence type="predicted"/>